<evidence type="ECO:0000313" key="1">
    <source>
        <dbReference type="EMBL" id="CBX99767.1"/>
    </source>
</evidence>
<gene>
    <name evidence="1" type="ORF">LEMA_uP073560.1</name>
</gene>
<dbReference type="InParanoid" id="E5A822"/>
<keyword evidence="2" id="KW-1185">Reference proteome</keyword>
<dbReference type="HOGENOM" id="CLU_2527893_0_0_1"/>
<dbReference type="AlphaFoldDB" id="E5A822"/>
<dbReference type="EMBL" id="FP929137">
    <property type="protein sequence ID" value="CBX99767.1"/>
    <property type="molecule type" value="Genomic_DNA"/>
</dbReference>
<dbReference type="Proteomes" id="UP000002668">
    <property type="component" value="Genome"/>
</dbReference>
<name>E5A822_LEPMJ</name>
<organism evidence="2">
    <name type="scientific">Leptosphaeria maculans (strain JN3 / isolate v23.1.3 / race Av1-4-5-6-7-8)</name>
    <name type="common">Blackleg fungus</name>
    <name type="synonym">Phoma lingam</name>
    <dbReference type="NCBI Taxonomy" id="985895"/>
    <lineage>
        <taxon>Eukaryota</taxon>
        <taxon>Fungi</taxon>
        <taxon>Dikarya</taxon>
        <taxon>Ascomycota</taxon>
        <taxon>Pezizomycotina</taxon>
        <taxon>Dothideomycetes</taxon>
        <taxon>Pleosporomycetidae</taxon>
        <taxon>Pleosporales</taxon>
        <taxon>Pleosporineae</taxon>
        <taxon>Leptosphaeriaceae</taxon>
        <taxon>Plenodomus</taxon>
        <taxon>Plenodomus lingam/Leptosphaeria maculans species complex</taxon>
    </lineage>
</organism>
<evidence type="ECO:0000313" key="2">
    <source>
        <dbReference type="Proteomes" id="UP000002668"/>
    </source>
</evidence>
<reference evidence="2" key="1">
    <citation type="journal article" date="2011" name="Nat. Commun.">
        <title>Effector diversification within compartments of the Leptosphaeria maculans genome affected by Repeat-Induced Point mutations.</title>
        <authorList>
            <person name="Rouxel T."/>
            <person name="Grandaubert J."/>
            <person name="Hane J.K."/>
            <person name="Hoede C."/>
            <person name="van de Wouw A.P."/>
            <person name="Couloux A."/>
            <person name="Dominguez V."/>
            <person name="Anthouard V."/>
            <person name="Bally P."/>
            <person name="Bourras S."/>
            <person name="Cozijnsen A.J."/>
            <person name="Ciuffetti L.M."/>
            <person name="Degrave A."/>
            <person name="Dilmaghani A."/>
            <person name="Duret L."/>
            <person name="Fudal I."/>
            <person name="Goodwin S.B."/>
            <person name="Gout L."/>
            <person name="Glaser N."/>
            <person name="Linglin J."/>
            <person name="Kema G.H.J."/>
            <person name="Lapalu N."/>
            <person name="Lawrence C.B."/>
            <person name="May K."/>
            <person name="Meyer M."/>
            <person name="Ollivier B."/>
            <person name="Poulain J."/>
            <person name="Schoch C.L."/>
            <person name="Simon A."/>
            <person name="Spatafora J.W."/>
            <person name="Stachowiak A."/>
            <person name="Turgeon B.G."/>
            <person name="Tyler B.M."/>
            <person name="Vincent D."/>
            <person name="Weissenbach J."/>
            <person name="Amselem J."/>
            <person name="Quesneville H."/>
            <person name="Oliver R.P."/>
            <person name="Wincker P."/>
            <person name="Balesdent M.-H."/>
            <person name="Howlett B.J."/>
        </authorList>
    </citation>
    <scope>NUCLEOTIDE SEQUENCE [LARGE SCALE GENOMIC DNA]</scope>
    <source>
        <strain evidence="2">JN3 / isolate v23.1.3 / race Av1-4-5-6-7-8</strain>
    </source>
</reference>
<accession>E5A822</accession>
<protein>
    <submittedName>
        <fullName evidence="1">Predicted protein</fullName>
    </submittedName>
</protein>
<proteinExistence type="predicted"/>
<dbReference type="VEuPathDB" id="FungiDB:LEMA_uP073560.1"/>
<sequence length="84" mass="8404">MYRRWVLGGSPSLTTLGLAPLFCGGGDGGGGGGGGAAAAAAARLVQVPCLAWLIRAGHLKFEVANPTLVTCPEPSSPPNPQHPQ</sequence>
<dbReference type="GeneID" id="13292831"/>